<evidence type="ECO:0000313" key="5">
    <source>
        <dbReference type="Proteomes" id="UP000505210"/>
    </source>
</evidence>
<feature type="compositionally biased region" description="Polar residues" evidence="1">
    <location>
        <begin position="270"/>
        <end position="282"/>
    </location>
</feature>
<keyword evidence="5" id="KW-1185">Reference proteome</keyword>
<feature type="domain" description="Cytoskeleton protein RodZ-like C-terminal" evidence="3">
    <location>
        <begin position="195"/>
        <end position="260"/>
    </location>
</feature>
<dbReference type="Proteomes" id="UP000505210">
    <property type="component" value="Chromosome"/>
</dbReference>
<dbReference type="Pfam" id="PF13413">
    <property type="entry name" value="HTH_25"/>
    <property type="match status" value="1"/>
</dbReference>
<keyword evidence="2" id="KW-0812">Transmembrane</keyword>
<dbReference type="PANTHER" id="PTHR34475">
    <property type="match status" value="1"/>
</dbReference>
<dbReference type="InterPro" id="IPR001387">
    <property type="entry name" value="Cro/C1-type_HTH"/>
</dbReference>
<dbReference type="CDD" id="cd00093">
    <property type="entry name" value="HTH_XRE"/>
    <property type="match status" value="1"/>
</dbReference>
<reference evidence="4 5" key="1">
    <citation type="submission" date="2020-05" db="EMBL/GenBank/DDBJ databases">
        <title>Complete genome sequence of of a novel Thermoleptolyngbya strain isolated from hot springs of Ganzi, Sichuan China.</title>
        <authorList>
            <person name="Tang J."/>
            <person name="Daroch M."/>
            <person name="Li L."/>
            <person name="Waleron K."/>
            <person name="Waleron M."/>
            <person name="Waleron M."/>
        </authorList>
    </citation>
    <scope>NUCLEOTIDE SEQUENCE [LARGE SCALE GENOMIC DNA]</scope>
    <source>
        <strain evidence="4 5">PKUAC-SCTA183</strain>
    </source>
</reference>
<dbReference type="InterPro" id="IPR050400">
    <property type="entry name" value="Bact_Cytoskel_RodZ"/>
</dbReference>
<evidence type="ECO:0000256" key="2">
    <source>
        <dbReference type="SAM" id="Phobius"/>
    </source>
</evidence>
<feature type="transmembrane region" description="Helical" evidence="2">
    <location>
        <begin position="111"/>
        <end position="132"/>
    </location>
</feature>
<dbReference type="PANTHER" id="PTHR34475:SF1">
    <property type="entry name" value="CYTOSKELETON PROTEIN RODZ"/>
    <property type="match status" value="1"/>
</dbReference>
<keyword evidence="2" id="KW-0472">Membrane</keyword>
<dbReference type="InterPro" id="IPR010982">
    <property type="entry name" value="Lambda_DNA-bd_dom_sf"/>
</dbReference>
<sequence length="282" mass="30508">MSKGLSPLEQEQILKLEELGYELHQLREQQMLSIDQVSARTMIQPRVIRAIESGNFKELPEGVYIRGFLRRYADALGLDGHALANEFPLEPQNAEIQPSWQETPEAQLRPLHLYFAYLGLIAAAIAGLSYVWSRSTTPITANQPSPVPSLIASPSPTAASPAAQPGQSPTTQAIAASPSPSPSPAVPAKPVRVEITLREQSWLRVTVDGRTDFEGMMQAGTQRSWAADREVRIRAGNAGGVLVSYNEQEAKPIGQPGAVQSVVFPPPPEQDSTQASANAQTN</sequence>
<organism evidence="4 5">
    <name type="scientific">Thermoleptolyngbya sichuanensis A183</name>
    <dbReference type="NCBI Taxonomy" id="2737172"/>
    <lineage>
        <taxon>Bacteria</taxon>
        <taxon>Bacillati</taxon>
        <taxon>Cyanobacteriota</taxon>
        <taxon>Cyanophyceae</taxon>
        <taxon>Oculatellales</taxon>
        <taxon>Oculatellaceae</taxon>
        <taxon>Thermoleptolyngbya</taxon>
        <taxon>Thermoleptolyngbya sichuanensis</taxon>
    </lineage>
</organism>
<dbReference type="InterPro" id="IPR025194">
    <property type="entry name" value="RodZ-like_C"/>
</dbReference>
<feature type="compositionally biased region" description="Low complexity" evidence="1">
    <location>
        <begin position="152"/>
        <end position="178"/>
    </location>
</feature>
<keyword evidence="2" id="KW-1133">Transmembrane helix</keyword>
<dbReference type="Gene3D" id="1.10.260.40">
    <property type="entry name" value="lambda repressor-like DNA-binding domains"/>
    <property type="match status" value="1"/>
</dbReference>
<dbReference type="KEGG" id="theu:HPC62_05400"/>
<feature type="region of interest" description="Disordered" evidence="1">
    <location>
        <begin position="257"/>
        <end position="282"/>
    </location>
</feature>
<evidence type="ECO:0000259" key="3">
    <source>
        <dbReference type="Pfam" id="PF13464"/>
    </source>
</evidence>
<evidence type="ECO:0000313" key="4">
    <source>
        <dbReference type="EMBL" id="QKD81701.1"/>
    </source>
</evidence>
<feature type="region of interest" description="Disordered" evidence="1">
    <location>
        <begin position="141"/>
        <end position="189"/>
    </location>
</feature>
<protein>
    <submittedName>
        <fullName evidence="4">Helix-turn-helix domain-containing protein</fullName>
    </submittedName>
</protein>
<accession>A0A6M8BDJ3</accession>
<dbReference type="RefSeq" id="WP_172354095.1">
    <property type="nucleotide sequence ID" value="NZ_CP053661.1"/>
</dbReference>
<dbReference type="AlphaFoldDB" id="A0A6M8BDJ3"/>
<dbReference type="Pfam" id="PF13464">
    <property type="entry name" value="RodZ_C"/>
    <property type="match status" value="1"/>
</dbReference>
<gene>
    <name evidence="4" type="ORF">HPC62_05400</name>
</gene>
<name>A0A6M8BDJ3_9CYAN</name>
<proteinExistence type="predicted"/>
<evidence type="ECO:0000256" key="1">
    <source>
        <dbReference type="SAM" id="MobiDB-lite"/>
    </source>
</evidence>
<dbReference type="EMBL" id="CP053661">
    <property type="protein sequence ID" value="QKD81701.1"/>
    <property type="molecule type" value="Genomic_DNA"/>
</dbReference>
<dbReference type="GO" id="GO:0003677">
    <property type="term" value="F:DNA binding"/>
    <property type="evidence" value="ECO:0007669"/>
    <property type="project" value="InterPro"/>
</dbReference>